<reference evidence="1 2" key="1">
    <citation type="journal article" date="2018" name="Front. Plant Sci.">
        <title>Red Clover (Trifolium pratense) and Zigzag Clover (T. medium) - A Picture of Genomic Similarities and Differences.</title>
        <authorList>
            <person name="Dluhosova J."/>
            <person name="Istvanek J."/>
            <person name="Nedelnik J."/>
            <person name="Repkova J."/>
        </authorList>
    </citation>
    <scope>NUCLEOTIDE SEQUENCE [LARGE SCALE GENOMIC DNA]</scope>
    <source>
        <strain evidence="2">cv. 10/8</strain>
        <tissue evidence="1">Leaf</tissue>
    </source>
</reference>
<sequence>MMVFFGGLEAEECPSKNGIRSKPLLETSY</sequence>
<dbReference type="AlphaFoldDB" id="A0A392R1E6"/>
<organism evidence="1 2">
    <name type="scientific">Trifolium medium</name>
    <dbReference type="NCBI Taxonomy" id="97028"/>
    <lineage>
        <taxon>Eukaryota</taxon>
        <taxon>Viridiplantae</taxon>
        <taxon>Streptophyta</taxon>
        <taxon>Embryophyta</taxon>
        <taxon>Tracheophyta</taxon>
        <taxon>Spermatophyta</taxon>
        <taxon>Magnoliopsida</taxon>
        <taxon>eudicotyledons</taxon>
        <taxon>Gunneridae</taxon>
        <taxon>Pentapetalae</taxon>
        <taxon>rosids</taxon>
        <taxon>fabids</taxon>
        <taxon>Fabales</taxon>
        <taxon>Fabaceae</taxon>
        <taxon>Papilionoideae</taxon>
        <taxon>50 kb inversion clade</taxon>
        <taxon>NPAAA clade</taxon>
        <taxon>Hologalegina</taxon>
        <taxon>IRL clade</taxon>
        <taxon>Trifolieae</taxon>
        <taxon>Trifolium</taxon>
    </lineage>
</organism>
<dbReference type="EMBL" id="LXQA010179377">
    <property type="protein sequence ID" value="MCI30413.1"/>
    <property type="molecule type" value="Genomic_DNA"/>
</dbReference>
<keyword evidence="2" id="KW-1185">Reference proteome</keyword>
<protein>
    <submittedName>
        <fullName evidence="1">Uncharacterized protein</fullName>
    </submittedName>
</protein>
<evidence type="ECO:0000313" key="1">
    <source>
        <dbReference type="EMBL" id="MCI30413.1"/>
    </source>
</evidence>
<evidence type="ECO:0000313" key="2">
    <source>
        <dbReference type="Proteomes" id="UP000265520"/>
    </source>
</evidence>
<name>A0A392R1E6_9FABA</name>
<accession>A0A392R1E6</accession>
<dbReference type="Proteomes" id="UP000265520">
    <property type="component" value="Unassembled WGS sequence"/>
</dbReference>
<comment type="caution">
    <text evidence="1">The sequence shown here is derived from an EMBL/GenBank/DDBJ whole genome shotgun (WGS) entry which is preliminary data.</text>
</comment>
<proteinExistence type="predicted"/>